<keyword evidence="7" id="KW-1185">Reference proteome</keyword>
<dbReference type="InterPro" id="IPR001041">
    <property type="entry name" value="2Fe-2S_ferredoxin-type"/>
</dbReference>
<evidence type="ECO:0000259" key="5">
    <source>
        <dbReference type="PROSITE" id="PS51085"/>
    </source>
</evidence>
<dbReference type="Pfam" id="PF01799">
    <property type="entry name" value="Fer2_2"/>
    <property type="match status" value="1"/>
</dbReference>
<dbReference type="InterPro" id="IPR002888">
    <property type="entry name" value="2Fe-2S-bd"/>
</dbReference>
<evidence type="ECO:0000256" key="1">
    <source>
        <dbReference type="ARBA" id="ARBA00022723"/>
    </source>
</evidence>
<dbReference type="InterPro" id="IPR052914">
    <property type="entry name" value="Aldehyde_Oxdr_Iron-Sulfur"/>
</dbReference>
<feature type="compositionally biased region" description="Low complexity" evidence="4">
    <location>
        <begin position="128"/>
        <end position="147"/>
    </location>
</feature>
<evidence type="ECO:0000256" key="3">
    <source>
        <dbReference type="ARBA" id="ARBA00023004"/>
    </source>
</evidence>
<feature type="domain" description="2Fe-2S ferredoxin-type" evidence="5">
    <location>
        <begin position="1"/>
        <end position="77"/>
    </location>
</feature>
<dbReference type="PROSITE" id="PS51085">
    <property type="entry name" value="2FE2S_FER_2"/>
    <property type="match status" value="1"/>
</dbReference>
<feature type="compositionally biased region" description="Gly residues" evidence="4">
    <location>
        <begin position="112"/>
        <end position="127"/>
    </location>
</feature>
<dbReference type="Gene3D" id="3.10.20.30">
    <property type="match status" value="1"/>
</dbReference>
<dbReference type="Gene3D" id="1.10.150.120">
    <property type="entry name" value="[2Fe-2S]-binding domain"/>
    <property type="match status" value="1"/>
</dbReference>
<protein>
    <recommendedName>
        <fullName evidence="5">2Fe-2S ferredoxin-type domain-containing protein</fullName>
    </recommendedName>
</protein>
<dbReference type="InterPro" id="IPR012675">
    <property type="entry name" value="Beta-grasp_dom_sf"/>
</dbReference>
<sequence length="292" mass="27812">MEIAWSVDGVRCGLEVEPRVTVLDGLREHLGVVSVKKGCDHGQCGACTALVDGRRVLTCLLLAVAADGAEIITAAGLGVVGPAAGGPGAGGPAGGGRGAAEPGPGAAEPGGAASGVGGSAAGPGAGGAAAESGTGRLAGSGTSESAGAGTGPGGSAGAAAGDSGGRDARSVDGEPTWEVVPGSGGAGATGLVAAPGRPPAGREVHPVAQAFLEHDAFQCGYCTPGQVCSAVGMLAEAADGRPSHATADVAAGFEELDDAEIRERMSGNLCRCGAYVNIVAAIRDAARREGSR</sequence>
<reference evidence="7" key="1">
    <citation type="journal article" date="2019" name="Int. J. Syst. Evol. Microbiol.">
        <title>The Global Catalogue of Microorganisms (GCM) 10K type strain sequencing project: providing services to taxonomists for standard genome sequencing and annotation.</title>
        <authorList>
            <consortium name="The Broad Institute Genomics Platform"/>
            <consortium name="The Broad Institute Genome Sequencing Center for Infectious Disease"/>
            <person name="Wu L."/>
            <person name="Ma J."/>
        </authorList>
    </citation>
    <scope>NUCLEOTIDE SEQUENCE [LARGE SCALE GENOMIC DNA]</scope>
    <source>
        <strain evidence="7">JCM 9687</strain>
    </source>
</reference>
<dbReference type="PANTHER" id="PTHR45331">
    <property type="entry name" value="OXIDOREDUCTASE, IRON-SULPHUR BINDING SUBUNIT-RELATED-RELATED"/>
    <property type="match status" value="1"/>
</dbReference>
<dbReference type="InterPro" id="IPR006058">
    <property type="entry name" value="2Fe2S_fd_BS"/>
</dbReference>
<dbReference type="Pfam" id="PF00111">
    <property type="entry name" value="Fer2"/>
    <property type="match status" value="1"/>
</dbReference>
<dbReference type="EMBL" id="BAAAYK010000038">
    <property type="protein sequence ID" value="GAA3361751.1"/>
    <property type="molecule type" value="Genomic_DNA"/>
</dbReference>
<evidence type="ECO:0000313" key="7">
    <source>
        <dbReference type="Proteomes" id="UP001500483"/>
    </source>
</evidence>
<evidence type="ECO:0000256" key="4">
    <source>
        <dbReference type="SAM" id="MobiDB-lite"/>
    </source>
</evidence>
<evidence type="ECO:0000313" key="6">
    <source>
        <dbReference type="EMBL" id="GAA3361751.1"/>
    </source>
</evidence>
<keyword evidence="1" id="KW-0479">Metal-binding</keyword>
<dbReference type="PROSITE" id="PS00197">
    <property type="entry name" value="2FE2S_FER_1"/>
    <property type="match status" value="1"/>
</dbReference>
<accession>A0ABP6RW53</accession>
<organism evidence="6 7">
    <name type="scientific">Saccharopolyspora gregorii</name>
    <dbReference type="NCBI Taxonomy" id="33914"/>
    <lineage>
        <taxon>Bacteria</taxon>
        <taxon>Bacillati</taxon>
        <taxon>Actinomycetota</taxon>
        <taxon>Actinomycetes</taxon>
        <taxon>Pseudonocardiales</taxon>
        <taxon>Pseudonocardiaceae</taxon>
        <taxon>Saccharopolyspora</taxon>
    </lineage>
</organism>
<feature type="compositionally biased region" description="Gly residues" evidence="4">
    <location>
        <begin position="88"/>
        <end position="98"/>
    </location>
</feature>
<comment type="caution">
    <text evidence="6">The sequence shown here is derived from an EMBL/GenBank/DDBJ whole genome shotgun (WGS) entry which is preliminary data.</text>
</comment>
<feature type="region of interest" description="Disordered" evidence="4">
    <location>
        <begin position="88"/>
        <end position="189"/>
    </location>
</feature>
<dbReference type="InterPro" id="IPR036884">
    <property type="entry name" value="2Fe-2S-bd_dom_sf"/>
</dbReference>
<keyword evidence="3" id="KW-0408">Iron</keyword>
<gene>
    <name evidence="6" type="ORF">GCM10020366_46950</name>
</gene>
<keyword evidence="2" id="KW-0560">Oxidoreductase</keyword>
<dbReference type="SUPFAM" id="SSF47741">
    <property type="entry name" value="CO dehydrogenase ISP C-domain like"/>
    <property type="match status" value="1"/>
</dbReference>
<dbReference type="CDD" id="cd00207">
    <property type="entry name" value="fer2"/>
    <property type="match status" value="1"/>
</dbReference>
<name>A0ABP6RW53_9PSEU</name>
<evidence type="ECO:0000256" key="2">
    <source>
        <dbReference type="ARBA" id="ARBA00023002"/>
    </source>
</evidence>
<dbReference type="Proteomes" id="UP001500483">
    <property type="component" value="Unassembled WGS sequence"/>
</dbReference>
<dbReference type="InterPro" id="IPR036010">
    <property type="entry name" value="2Fe-2S_ferredoxin-like_sf"/>
</dbReference>
<proteinExistence type="predicted"/>
<dbReference type="SUPFAM" id="SSF54292">
    <property type="entry name" value="2Fe-2S ferredoxin-like"/>
    <property type="match status" value="1"/>
</dbReference>
<feature type="compositionally biased region" description="Low complexity" evidence="4">
    <location>
        <begin position="99"/>
        <end position="111"/>
    </location>
</feature>